<sequence length="142" mass="17068">MNDLIYGVDNEEIRKITGEDLKVIKKWKKGTKEIPESALRLLRLYLSGDASALLGDEWKGYRFVGNLFYVPEWRNGFPPHEIRAMFWKVQQLWSLQREIELLKQELDRRNEDINTLEVRVHFYKRQLTLESRFGLILERIFI</sequence>
<keyword evidence="1" id="KW-0175">Coiled coil</keyword>
<feature type="coiled-coil region" evidence="1">
    <location>
        <begin position="92"/>
        <end position="119"/>
    </location>
</feature>
<reference evidence="2 3" key="1">
    <citation type="submission" date="2017-09" db="EMBL/GenBank/DDBJ databases">
        <authorList>
            <person name="Ehlers B."/>
            <person name="Leendertz F.H."/>
        </authorList>
    </citation>
    <scope>NUCLEOTIDE SEQUENCE [LARGE SCALE GENOMIC DNA]</scope>
    <source>
        <strain evidence="2 3">Nm42</strain>
    </source>
</reference>
<evidence type="ECO:0000313" key="2">
    <source>
        <dbReference type="EMBL" id="SOD19524.1"/>
    </source>
</evidence>
<organism evidence="2 3">
    <name type="scientific">Nitrosomonas ureae</name>
    <dbReference type="NCBI Taxonomy" id="44577"/>
    <lineage>
        <taxon>Bacteria</taxon>
        <taxon>Pseudomonadati</taxon>
        <taxon>Pseudomonadota</taxon>
        <taxon>Betaproteobacteria</taxon>
        <taxon>Nitrosomonadales</taxon>
        <taxon>Nitrosomonadaceae</taxon>
        <taxon>Nitrosomonas</taxon>
    </lineage>
</organism>
<dbReference type="EMBL" id="OCMU01000001">
    <property type="protein sequence ID" value="SOD19524.1"/>
    <property type="molecule type" value="Genomic_DNA"/>
</dbReference>
<dbReference type="AlphaFoldDB" id="A0A286AC99"/>
<gene>
    <name evidence="2" type="ORF">SAMN06297164_2527</name>
</gene>
<name>A0A286AC99_9PROT</name>
<dbReference type="Proteomes" id="UP000219335">
    <property type="component" value="Unassembled WGS sequence"/>
</dbReference>
<evidence type="ECO:0000313" key="3">
    <source>
        <dbReference type="Proteomes" id="UP000219335"/>
    </source>
</evidence>
<dbReference type="RefSeq" id="WP_097105974.1">
    <property type="nucleotide sequence ID" value="NZ_OCMU01000001.1"/>
</dbReference>
<proteinExistence type="predicted"/>
<protein>
    <submittedName>
        <fullName evidence="2">Uncharacterized protein</fullName>
    </submittedName>
</protein>
<accession>A0A286AC99</accession>
<evidence type="ECO:0000256" key="1">
    <source>
        <dbReference type="SAM" id="Coils"/>
    </source>
</evidence>